<evidence type="ECO:0000313" key="1">
    <source>
        <dbReference type="EMBL" id="QTA88626.1"/>
    </source>
</evidence>
<protein>
    <submittedName>
        <fullName evidence="1">Uncharacterized protein</fullName>
    </submittedName>
</protein>
<keyword evidence="2" id="KW-1185">Reference proteome</keyword>
<dbReference type="EMBL" id="CP061800">
    <property type="protein sequence ID" value="QTA88626.1"/>
    <property type="molecule type" value="Genomic_DNA"/>
</dbReference>
<dbReference type="Proteomes" id="UP000663722">
    <property type="component" value="Chromosome"/>
</dbReference>
<dbReference type="AlphaFoldDB" id="A0A975BNB1"/>
<gene>
    <name evidence="1" type="ORF">dnm_046730</name>
</gene>
<dbReference type="KEGG" id="dmm:dnm_046730"/>
<reference evidence="1" key="1">
    <citation type="journal article" date="2021" name="Microb. Physiol.">
        <title>Proteogenomic Insights into the Physiology of Marine, Sulfate-Reducing, Filamentous Desulfonema limicola and Desulfonema magnum.</title>
        <authorList>
            <person name="Schnaars V."/>
            <person name="Wohlbrand L."/>
            <person name="Scheve S."/>
            <person name="Hinrichs C."/>
            <person name="Reinhardt R."/>
            <person name="Rabus R."/>
        </authorList>
    </citation>
    <scope>NUCLEOTIDE SEQUENCE</scope>
    <source>
        <strain evidence="1">4be13</strain>
    </source>
</reference>
<name>A0A975BNB1_9BACT</name>
<accession>A0A975BNB1</accession>
<sequence>MHKNLASFSAAYDFPGAFRTSNMLDRLMRKMDRPLFNTQYFLIITDLGEGTTS</sequence>
<organism evidence="1 2">
    <name type="scientific">Desulfonema magnum</name>
    <dbReference type="NCBI Taxonomy" id="45655"/>
    <lineage>
        <taxon>Bacteria</taxon>
        <taxon>Pseudomonadati</taxon>
        <taxon>Thermodesulfobacteriota</taxon>
        <taxon>Desulfobacteria</taxon>
        <taxon>Desulfobacterales</taxon>
        <taxon>Desulfococcaceae</taxon>
        <taxon>Desulfonema</taxon>
    </lineage>
</organism>
<evidence type="ECO:0000313" key="2">
    <source>
        <dbReference type="Proteomes" id="UP000663722"/>
    </source>
</evidence>
<proteinExistence type="predicted"/>